<feature type="region of interest" description="Disordered" evidence="1">
    <location>
        <begin position="104"/>
        <end position="138"/>
    </location>
</feature>
<evidence type="ECO:0000313" key="3">
    <source>
        <dbReference type="Proteomes" id="UP001177023"/>
    </source>
</evidence>
<name>A0AA36C9X4_9BILA</name>
<proteinExistence type="predicted"/>
<dbReference type="AlphaFoldDB" id="A0AA36C9X4"/>
<reference evidence="2" key="1">
    <citation type="submission" date="2023-06" db="EMBL/GenBank/DDBJ databases">
        <authorList>
            <person name="Delattre M."/>
        </authorList>
    </citation>
    <scope>NUCLEOTIDE SEQUENCE</scope>
    <source>
        <strain evidence="2">AF72</strain>
    </source>
</reference>
<feature type="compositionally biased region" description="Basic residues" evidence="1">
    <location>
        <begin position="119"/>
        <end position="131"/>
    </location>
</feature>
<dbReference type="Proteomes" id="UP001177023">
    <property type="component" value="Unassembled WGS sequence"/>
</dbReference>
<organism evidence="2 3">
    <name type="scientific">Mesorhabditis spiculigera</name>
    <dbReference type="NCBI Taxonomy" id="96644"/>
    <lineage>
        <taxon>Eukaryota</taxon>
        <taxon>Metazoa</taxon>
        <taxon>Ecdysozoa</taxon>
        <taxon>Nematoda</taxon>
        <taxon>Chromadorea</taxon>
        <taxon>Rhabditida</taxon>
        <taxon>Rhabditina</taxon>
        <taxon>Rhabditomorpha</taxon>
        <taxon>Rhabditoidea</taxon>
        <taxon>Rhabditidae</taxon>
        <taxon>Mesorhabditinae</taxon>
        <taxon>Mesorhabditis</taxon>
    </lineage>
</organism>
<comment type="caution">
    <text evidence="2">The sequence shown here is derived from an EMBL/GenBank/DDBJ whole genome shotgun (WGS) entry which is preliminary data.</text>
</comment>
<evidence type="ECO:0000256" key="1">
    <source>
        <dbReference type="SAM" id="MobiDB-lite"/>
    </source>
</evidence>
<evidence type="ECO:0000313" key="2">
    <source>
        <dbReference type="EMBL" id="CAJ0564880.1"/>
    </source>
</evidence>
<protein>
    <submittedName>
        <fullName evidence="2">Uncharacterized protein</fullName>
    </submittedName>
</protein>
<keyword evidence="3" id="KW-1185">Reference proteome</keyword>
<sequence length="138" mass="15496">MFRRRYLFCLKPKLQLLKDLGLEDYSMLVCLEPMPETVEPTRVRDGWLVGNTAMGKNYAIRVGLIDILLEGDDSEADRTALLAAIDAYIFPIDVHASFRKLSIHASDGSKSQAPSGSGKRSRRRDKKKNKKAPIETAM</sequence>
<dbReference type="EMBL" id="CATQJA010000933">
    <property type="protein sequence ID" value="CAJ0564880.1"/>
    <property type="molecule type" value="Genomic_DNA"/>
</dbReference>
<accession>A0AA36C9X4</accession>
<gene>
    <name evidence="2" type="ORF">MSPICULIGERA_LOCUS3545</name>
</gene>
<feature type="non-terminal residue" evidence="2">
    <location>
        <position position="1"/>
    </location>
</feature>